<dbReference type="Gene3D" id="2.160.10.10">
    <property type="entry name" value="Hexapeptide repeat proteins"/>
    <property type="match status" value="1"/>
</dbReference>
<dbReference type="InterPro" id="IPR024688">
    <property type="entry name" value="Mac_dom"/>
</dbReference>
<gene>
    <name evidence="7" type="ORF">BAU18_002786</name>
</gene>
<name>A0ABV0F7Y7_9ENTE</name>
<dbReference type="SUPFAM" id="SSF48600">
    <property type="entry name" value="Chorismate mutase II"/>
    <property type="match status" value="1"/>
</dbReference>
<evidence type="ECO:0000259" key="6">
    <source>
        <dbReference type="PROSITE" id="PS51168"/>
    </source>
</evidence>
<dbReference type="PROSITE" id="PS51168">
    <property type="entry name" value="CHORISMATE_MUT_2"/>
    <property type="match status" value="1"/>
</dbReference>
<dbReference type="SMART" id="SM01266">
    <property type="entry name" value="Mac"/>
    <property type="match status" value="1"/>
</dbReference>
<dbReference type="InterPro" id="IPR011279">
    <property type="entry name" value="Chorismate_mutase_GmP"/>
</dbReference>
<keyword evidence="8" id="KW-1185">Reference proteome</keyword>
<comment type="caution">
    <text evidence="7">The sequence shown here is derived from an EMBL/GenBank/DDBJ whole genome shotgun (WGS) entry which is preliminary data.</text>
</comment>
<protein>
    <recommendedName>
        <fullName evidence="5">Acetyltransferase</fullName>
        <ecNumber evidence="5">2.3.1.-</ecNumber>
    </recommendedName>
</protein>
<dbReference type="Proteomes" id="UP001429357">
    <property type="component" value="Unassembled WGS sequence"/>
</dbReference>
<evidence type="ECO:0000256" key="2">
    <source>
        <dbReference type="ARBA" id="ARBA00022679"/>
    </source>
</evidence>
<comment type="similarity">
    <text evidence="1 5">Belongs to the transferase hexapeptide repeat family.</text>
</comment>
<dbReference type="InterPro" id="IPR039369">
    <property type="entry name" value="LacA-like"/>
</dbReference>
<dbReference type="Gene3D" id="1.20.59.10">
    <property type="entry name" value="Chorismate mutase"/>
    <property type="match status" value="1"/>
</dbReference>
<dbReference type="InterPro" id="IPR036263">
    <property type="entry name" value="Chorismate_II_sf"/>
</dbReference>
<dbReference type="EMBL" id="MAEI02000001">
    <property type="protein sequence ID" value="MEO1783167.1"/>
    <property type="molecule type" value="Genomic_DNA"/>
</dbReference>
<organism evidence="7 8">
    <name type="scientific">Enterococcus diestrammenae</name>
    <dbReference type="NCBI Taxonomy" id="1155073"/>
    <lineage>
        <taxon>Bacteria</taxon>
        <taxon>Bacillati</taxon>
        <taxon>Bacillota</taxon>
        <taxon>Bacilli</taxon>
        <taxon>Lactobacillales</taxon>
        <taxon>Enterococcaceae</taxon>
        <taxon>Enterococcus</taxon>
    </lineage>
</organism>
<evidence type="ECO:0000256" key="5">
    <source>
        <dbReference type="RuleBase" id="RU367021"/>
    </source>
</evidence>
<dbReference type="RefSeq" id="WP_161868245.1">
    <property type="nucleotide sequence ID" value="NZ_MAEI02000001.1"/>
</dbReference>
<feature type="domain" description="Chorismate mutase" evidence="6">
    <location>
        <begin position="190"/>
        <end position="280"/>
    </location>
</feature>
<evidence type="ECO:0000313" key="8">
    <source>
        <dbReference type="Proteomes" id="UP001429357"/>
    </source>
</evidence>
<dbReference type="SUPFAM" id="SSF51161">
    <property type="entry name" value="Trimeric LpxA-like enzymes"/>
    <property type="match status" value="1"/>
</dbReference>
<evidence type="ECO:0000256" key="3">
    <source>
        <dbReference type="ARBA" id="ARBA00022737"/>
    </source>
</evidence>
<dbReference type="Pfam" id="PF14602">
    <property type="entry name" value="Hexapep_2"/>
    <property type="match status" value="1"/>
</dbReference>
<keyword evidence="3" id="KW-0677">Repeat</keyword>
<dbReference type="Pfam" id="PF01817">
    <property type="entry name" value="CM_2"/>
    <property type="match status" value="1"/>
</dbReference>
<dbReference type="InterPro" id="IPR001451">
    <property type="entry name" value="Hexapep"/>
</dbReference>
<dbReference type="InterPro" id="IPR011004">
    <property type="entry name" value="Trimer_LpxA-like_sf"/>
</dbReference>
<evidence type="ECO:0000256" key="1">
    <source>
        <dbReference type="ARBA" id="ARBA00007274"/>
    </source>
</evidence>
<evidence type="ECO:0000256" key="4">
    <source>
        <dbReference type="ARBA" id="ARBA00023315"/>
    </source>
</evidence>
<keyword evidence="2 5" id="KW-0808">Transferase</keyword>
<dbReference type="EC" id="2.3.1.-" evidence="5"/>
<dbReference type="PANTHER" id="PTHR43017:SF1">
    <property type="entry name" value="ACETYLTRANSFERASE YJL218W-RELATED"/>
    <property type="match status" value="1"/>
</dbReference>
<dbReference type="PANTHER" id="PTHR43017">
    <property type="entry name" value="GALACTOSIDE O-ACETYLTRANSFERASE"/>
    <property type="match status" value="1"/>
</dbReference>
<proteinExistence type="inferred from homology"/>
<reference evidence="7" key="2">
    <citation type="submission" date="2024-02" db="EMBL/GenBank/DDBJ databases">
        <title>The Genome Sequence of Enterococcus diestrammenae JM9A.</title>
        <authorList>
            <person name="Earl A."/>
            <person name="Manson A."/>
            <person name="Gilmore M."/>
            <person name="Sanders J."/>
            <person name="Shea T."/>
            <person name="Howe W."/>
            <person name="Livny J."/>
            <person name="Cuomo C."/>
            <person name="Neafsey D."/>
            <person name="Birren B."/>
        </authorList>
    </citation>
    <scope>NUCLEOTIDE SEQUENCE</scope>
    <source>
        <strain evidence="7">JM9A</strain>
    </source>
</reference>
<keyword evidence="4 5" id="KW-0012">Acyltransferase</keyword>
<reference evidence="7" key="1">
    <citation type="submission" date="2016-06" db="EMBL/GenBank/DDBJ databases">
        <authorList>
            <person name="Van Tyne D."/>
        </authorList>
    </citation>
    <scope>NUCLEOTIDE SEQUENCE</scope>
    <source>
        <strain evidence="7">JM9A</strain>
    </source>
</reference>
<sequence length="280" mass="30628">MKSEKEKMIAGELYFSADPELIADRKEARLKLNQINQEADASLRSLLLAEAFGASDGRPYLEPNVRFDYGYNISVGKQFYANFDCTFLDVCPIEFGDNCMLGPGCQILTPTHPLHPVKRNSGLEGGKPIKVGNNAWFGGNVTILPGVTLGDNVVVAAGAVVTKSFGDNVVLGGNPAKVIKEIELEESAPTNPENLLAAPRKKIDAIDREIVRLLEARMVAVNEVVTIKKTMKTPVLDSERETAVLESVAKQVSNPEFANTISDTFADIMKRSREYQNSRV</sequence>
<dbReference type="InterPro" id="IPR002701">
    <property type="entry name" value="CM_II_prokaryot"/>
</dbReference>
<dbReference type="NCBIfam" id="TIGR01805">
    <property type="entry name" value="CM_mono_grmpos"/>
    <property type="match status" value="1"/>
</dbReference>
<dbReference type="SMART" id="SM00830">
    <property type="entry name" value="CM_2"/>
    <property type="match status" value="1"/>
</dbReference>
<dbReference type="Pfam" id="PF12464">
    <property type="entry name" value="Mac"/>
    <property type="match status" value="1"/>
</dbReference>
<dbReference type="CDD" id="cd03357">
    <property type="entry name" value="LbH_MAT_GAT"/>
    <property type="match status" value="1"/>
</dbReference>
<accession>A0ABV0F7Y7</accession>
<dbReference type="InterPro" id="IPR036979">
    <property type="entry name" value="CM_dom_sf"/>
</dbReference>
<evidence type="ECO:0000313" key="7">
    <source>
        <dbReference type="EMBL" id="MEO1783167.1"/>
    </source>
</evidence>